<dbReference type="Pfam" id="PF13424">
    <property type="entry name" value="TPR_12"/>
    <property type="match status" value="1"/>
</dbReference>
<dbReference type="PANTHER" id="PTHR47691">
    <property type="entry name" value="REGULATOR-RELATED"/>
    <property type="match status" value="1"/>
</dbReference>
<reference evidence="2" key="2">
    <citation type="submission" date="2020-09" db="EMBL/GenBank/DDBJ databases">
        <authorList>
            <person name="Sun Q."/>
            <person name="Ohkuma M."/>
        </authorList>
    </citation>
    <scope>NUCLEOTIDE SEQUENCE</scope>
    <source>
        <strain evidence="2">JCM 31311</strain>
    </source>
</reference>
<dbReference type="Proteomes" id="UP000603865">
    <property type="component" value="Unassembled WGS sequence"/>
</dbReference>
<dbReference type="Gene3D" id="1.10.10.10">
    <property type="entry name" value="Winged helix-like DNA-binding domain superfamily/Winged helix DNA-binding domain"/>
    <property type="match status" value="1"/>
</dbReference>
<dbReference type="InterPro" id="IPR027417">
    <property type="entry name" value="P-loop_NTPase"/>
</dbReference>
<dbReference type="InterPro" id="IPR036388">
    <property type="entry name" value="WH-like_DNA-bd_sf"/>
</dbReference>
<protein>
    <submittedName>
        <fullName evidence="2">Transcriptional activator</fullName>
    </submittedName>
</protein>
<reference evidence="2" key="1">
    <citation type="journal article" date="2014" name="Int. J. Syst. Evol. Microbiol.">
        <title>Complete genome sequence of Corynebacterium casei LMG S-19264T (=DSM 44701T), isolated from a smear-ripened cheese.</title>
        <authorList>
            <consortium name="US DOE Joint Genome Institute (JGI-PGF)"/>
            <person name="Walter F."/>
            <person name="Albersmeier A."/>
            <person name="Kalinowski J."/>
            <person name="Ruckert C."/>
        </authorList>
    </citation>
    <scope>NUCLEOTIDE SEQUENCE</scope>
    <source>
        <strain evidence="2">JCM 31311</strain>
    </source>
</reference>
<dbReference type="SMART" id="SM01043">
    <property type="entry name" value="BTAD"/>
    <property type="match status" value="1"/>
</dbReference>
<dbReference type="EMBL" id="BMQL01000022">
    <property type="protein sequence ID" value="GGR18646.1"/>
    <property type="molecule type" value="Genomic_DNA"/>
</dbReference>
<gene>
    <name evidence="2" type="ORF">GCM10008957_34080</name>
</gene>
<evidence type="ECO:0000313" key="2">
    <source>
        <dbReference type="EMBL" id="GGR18646.1"/>
    </source>
</evidence>
<dbReference type="InterPro" id="IPR019734">
    <property type="entry name" value="TPR_rpt"/>
</dbReference>
<dbReference type="RefSeq" id="WP_189091712.1">
    <property type="nucleotide sequence ID" value="NZ_BMQL01000022.1"/>
</dbReference>
<dbReference type="GO" id="GO:0043531">
    <property type="term" value="F:ADP binding"/>
    <property type="evidence" value="ECO:0007669"/>
    <property type="project" value="InterPro"/>
</dbReference>
<proteinExistence type="predicted"/>
<organism evidence="2 3">
    <name type="scientific">Deinococcus ruber</name>
    <dbReference type="NCBI Taxonomy" id="1848197"/>
    <lineage>
        <taxon>Bacteria</taxon>
        <taxon>Thermotogati</taxon>
        <taxon>Deinococcota</taxon>
        <taxon>Deinococci</taxon>
        <taxon>Deinococcales</taxon>
        <taxon>Deinococcaceae</taxon>
        <taxon>Deinococcus</taxon>
    </lineage>
</organism>
<dbReference type="SUPFAM" id="SSF48452">
    <property type="entry name" value="TPR-like"/>
    <property type="match status" value="1"/>
</dbReference>
<evidence type="ECO:0000259" key="1">
    <source>
        <dbReference type="SMART" id="SM01043"/>
    </source>
</evidence>
<keyword evidence="3" id="KW-1185">Reference proteome</keyword>
<evidence type="ECO:0000313" key="3">
    <source>
        <dbReference type="Proteomes" id="UP000603865"/>
    </source>
</evidence>
<dbReference type="Gene3D" id="3.40.50.300">
    <property type="entry name" value="P-loop containing nucleotide triphosphate hydrolases"/>
    <property type="match status" value="1"/>
</dbReference>
<feature type="domain" description="Bacterial transcriptional activator" evidence="1">
    <location>
        <begin position="89"/>
        <end position="235"/>
    </location>
</feature>
<dbReference type="SUPFAM" id="SSF52540">
    <property type="entry name" value="P-loop containing nucleoside triphosphate hydrolases"/>
    <property type="match status" value="1"/>
</dbReference>
<dbReference type="InterPro" id="IPR005158">
    <property type="entry name" value="BTAD"/>
</dbReference>
<accession>A0A918FBB2</accession>
<dbReference type="AlphaFoldDB" id="A0A918FBB2"/>
<dbReference type="PRINTS" id="PR00364">
    <property type="entry name" value="DISEASERSIST"/>
</dbReference>
<dbReference type="PANTHER" id="PTHR47691:SF3">
    <property type="entry name" value="HTH-TYPE TRANSCRIPTIONAL REGULATOR RV0890C-RELATED"/>
    <property type="match status" value="1"/>
</dbReference>
<comment type="caution">
    <text evidence="2">The sequence shown here is derived from an EMBL/GenBank/DDBJ whole genome shotgun (WGS) entry which is preliminary data.</text>
</comment>
<dbReference type="SMART" id="SM00028">
    <property type="entry name" value="TPR"/>
    <property type="match status" value="4"/>
</dbReference>
<dbReference type="Pfam" id="PF13401">
    <property type="entry name" value="AAA_22"/>
    <property type="match status" value="1"/>
</dbReference>
<sequence length="980" mass="107878">MKLHVLGGLSFSGPEAQTLAIQLNAWVCAVLAVSSGRMDRERLAELLWPGVGPAAARSALRQRLHRLKQTPLLGSLHLGEHTLAWTGDSDVAAFRAACAAGDSEAALSHYSGLLLLGVPFPPHQDFSEWLEVERAQLHAEYLRMLWQAVREREERGDLGGAVLLLRRAVQLSSASDSHTADTQAPEILSELLTRLLRLNERAEARLLLSHFETRLRQELGAPLPPALEAIAVQLQAVQAHGTDRIADARRLPAYLTTFVGRRHELYTALNLLTSPDPARRWLTLSGPGGIGKTRLATEVAQRYAAQTGEEVLFTALAPLSSERQVVEALLMGLDEPLEAAAPPQERLLRALAGKRLLLVLDNFEHLMDAAQLVPTILTACPQVRILITSRERLDYQAESVLRLGGLDDEHGDEIRDPADAHARSARLFIERASRADASFDASRWQAAVRRIAHRCAGLPLALELAATWVGETSPDQLSRQLDVTWDVLHTTLRDLPERHRSLRAVFEYSWNALPEKLQQCYANLAVLRSPFGAQAAAQVADVSEADLNLLERRSLLTNSAGLYGWHENLREYALEQLGERLVSLQNRHLWYFVQLAEEAAPRLRGLAQVQTLESLAAHLPDLRSALDHAFLTRQTEAGLRLAGALHWFWYVRGYHEQGLEALNTALALADNRSTTATPAYALALRAAGSLSVERGQIEQALQHYEASLTAYQALGDVAGQAQVWHGRGVLQRDQGQYSQARTAFDTALLLWERCGDRHGYATTLNDLGILMAYQEDDAAARTFFQGSLELKREVGDVQGVAYALNNLSSVTDDLKERLRLDRESLRIKQELGDVQGCAVGHTNCGGTALQLGRPADAAQHFIQALGLIRHLGKLSTLPAILLEVSKLAQQQQRPDVVRTLTEAALRSDGQAGVRVRPHQRTGLERLSVWAVDSLSEKGQKNVSLHAAHTLPEATEAALMFLNGNADWLTETQGKALRTSP</sequence>
<dbReference type="InterPro" id="IPR011990">
    <property type="entry name" value="TPR-like_helical_dom_sf"/>
</dbReference>
<name>A0A918FBB2_9DEIO</name>
<dbReference type="InterPro" id="IPR049945">
    <property type="entry name" value="AAA_22"/>
</dbReference>
<dbReference type="Gene3D" id="1.25.40.10">
    <property type="entry name" value="Tetratricopeptide repeat domain"/>
    <property type="match status" value="2"/>
</dbReference>